<accession>A0ABU8HFP5</accession>
<comment type="caution">
    <text evidence="9">The sequence shown here is derived from an EMBL/GenBank/DDBJ whole genome shotgun (WGS) entry which is preliminary data.</text>
</comment>
<feature type="transmembrane region" description="Helical" evidence="7">
    <location>
        <begin position="892"/>
        <end position="909"/>
    </location>
</feature>
<dbReference type="Proteomes" id="UP001312865">
    <property type="component" value="Unassembled WGS sequence"/>
</dbReference>
<dbReference type="EMBL" id="JBBAXC010000010">
    <property type="protein sequence ID" value="MEI5907978.1"/>
    <property type="molecule type" value="Genomic_DNA"/>
</dbReference>
<feature type="transmembrane region" description="Helical" evidence="7">
    <location>
        <begin position="183"/>
        <end position="199"/>
    </location>
</feature>
<dbReference type="PANTHER" id="PTHR33406:SF6">
    <property type="entry name" value="MEMBRANE PROTEIN YDGH-RELATED"/>
    <property type="match status" value="1"/>
</dbReference>
<feature type="transmembrane region" description="Helical" evidence="7">
    <location>
        <begin position="314"/>
        <end position="336"/>
    </location>
</feature>
<evidence type="ECO:0000256" key="2">
    <source>
        <dbReference type="ARBA" id="ARBA00010157"/>
    </source>
</evidence>
<evidence type="ECO:0000256" key="7">
    <source>
        <dbReference type="SAM" id="Phobius"/>
    </source>
</evidence>
<feature type="transmembrane region" description="Helical" evidence="7">
    <location>
        <begin position="968"/>
        <end position="987"/>
    </location>
</feature>
<evidence type="ECO:0000313" key="10">
    <source>
        <dbReference type="Proteomes" id="UP001312865"/>
    </source>
</evidence>
<dbReference type="Gene3D" id="1.10.287.950">
    <property type="entry name" value="Methyl-accepting chemotaxis protein"/>
    <property type="match status" value="1"/>
</dbReference>
<keyword evidence="10" id="KW-1185">Reference proteome</keyword>
<keyword evidence="4 7" id="KW-0812">Transmembrane</keyword>
<comment type="subcellular location">
    <subcellularLocation>
        <location evidence="1">Cell membrane</location>
        <topology evidence="1">Multi-pass membrane protein</topology>
    </subcellularLocation>
</comment>
<name>A0ABU8HFP5_9BACI</name>
<feature type="transmembrane region" description="Helical" evidence="7">
    <location>
        <begin position="206"/>
        <end position="227"/>
    </location>
</feature>
<dbReference type="PANTHER" id="PTHR33406">
    <property type="entry name" value="MEMBRANE PROTEIN MJ1562-RELATED"/>
    <property type="match status" value="1"/>
</dbReference>
<evidence type="ECO:0000313" key="9">
    <source>
        <dbReference type="EMBL" id="MEI5907978.1"/>
    </source>
</evidence>
<feature type="transmembrane region" description="Helical" evidence="7">
    <location>
        <begin position="364"/>
        <end position="383"/>
    </location>
</feature>
<keyword evidence="3" id="KW-1003">Cell membrane</keyword>
<feature type="transmembrane region" description="Helical" evidence="7">
    <location>
        <begin position="286"/>
        <end position="308"/>
    </location>
</feature>
<feature type="transmembrane region" description="Helical" evidence="7">
    <location>
        <begin position="239"/>
        <end position="258"/>
    </location>
</feature>
<dbReference type="InterPro" id="IPR050545">
    <property type="entry name" value="Mycobact_MmpL"/>
</dbReference>
<dbReference type="RefSeq" id="WP_336587421.1">
    <property type="nucleotide sequence ID" value="NZ_JBBAXC010000010.1"/>
</dbReference>
<evidence type="ECO:0000256" key="6">
    <source>
        <dbReference type="ARBA" id="ARBA00023136"/>
    </source>
</evidence>
<sequence length="1041" mass="113818">MKKVLNARLLSFITWIAVTVAIVMTMPDLQQLVKEKGQITLPSNVQSQVASYLDQQMEAGAEDTYSIIAVYHNDSKQKFTKEQVSDINATIDQLNNKKAELGITEMVTHLDSKEIAEQLISEDGTTILTQIAVDEKSGEINEVADRLNEVIQLEQENVNTFLTGNSLIIDDFSHSIEEGVKKTEAIAVIFIIGVLILVFRSPIIPVISLLTVGISYLVSMGVVAHLVDLLNFPFSNFTQVFLVVILFGIGTDYNILLYTRFKEELSKSEDIYSAVKNTFKSAGKTVIYSGLAVFIGFAVLFLADFSLYRSMSAVAIGVAVLILVLITLNPFFMALLGKTMFWPSKKFEGHGDSKLWAFLSKQSFIRPFTVLIMLAVLLIPVLIKQNDTLSYNDLLEVDDSYASKQGINIIEKHYSPGFSSPTTVLIQEDKRLDNQKSLQELDELAEKISKIEGVSTVLSPTRPLGEKIKELYLNDQSDILSEGLGEAQSGVDEINAGLSTARDEISASDTNELDKIQAMIDGTGEVKSGVSSLADGVDQLAEGYKQGAIGAKELEDGLAEFKESFSVLFDGYRQFERELGNIRDYLSTIQVDIERSMASYEQIINELETSLNEIVNANPELTEMIDIEGIFADANAEAATIREGLAELPAEYERVKTMIASIEDDANKQLKIVSAGLNEMETGINQLHEGAGELRAGLEEGVSGSEQMSSQTPELEAGLNQIHDGQKQLFTGLQDLEGQMELLQSGLSASTEGLDDIHSGLNDAEGYLNELGASPSSLKFFVPQEILEGEDFQTGLDTYMSADRKIAQMNIVLSVNPYSKEAMSIVSEINHLVESATKGTEFEDAVIGIGGKSAENVDLENLASGDFARTATIMLIGIGLVLVYITKSIFQPIYIIVSMVLAYGASIRITEIISVNVLDMEYLTWNVPFFSFIMIVALGVDYSIFLMMRYVEIDGISRMPIVEAAKHIGGVVISAALILGGTFAALIPSGVLTLIQVATVVMVALAILSFVMLPILLPGLIGMQDKLERKKAQQRGNSTNL</sequence>
<organism evidence="9 10">
    <name type="scientific">Bacillus spongiae</name>
    <dbReference type="NCBI Taxonomy" id="2683610"/>
    <lineage>
        <taxon>Bacteria</taxon>
        <taxon>Bacillati</taxon>
        <taxon>Bacillota</taxon>
        <taxon>Bacilli</taxon>
        <taxon>Bacillales</taxon>
        <taxon>Bacillaceae</taxon>
        <taxon>Bacillus</taxon>
    </lineage>
</organism>
<dbReference type="PROSITE" id="PS50156">
    <property type="entry name" value="SSD"/>
    <property type="match status" value="1"/>
</dbReference>
<feature type="domain" description="SSD" evidence="8">
    <location>
        <begin position="204"/>
        <end position="338"/>
    </location>
</feature>
<keyword evidence="5 7" id="KW-1133">Transmembrane helix</keyword>
<feature type="transmembrane region" description="Helical" evidence="7">
    <location>
        <begin position="929"/>
        <end position="948"/>
    </location>
</feature>
<gene>
    <name evidence="9" type="ORF">WAK64_13025</name>
</gene>
<dbReference type="SUPFAM" id="SSF58104">
    <property type="entry name" value="Methyl-accepting chemotaxis protein (MCP) signaling domain"/>
    <property type="match status" value="1"/>
</dbReference>
<evidence type="ECO:0000256" key="1">
    <source>
        <dbReference type="ARBA" id="ARBA00004651"/>
    </source>
</evidence>
<dbReference type="SUPFAM" id="SSF82866">
    <property type="entry name" value="Multidrug efflux transporter AcrB transmembrane domain"/>
    <property type="match status" value="2"/>
</dbReference>
<dbReference type="InterPro" id="IPR000731">
    <property type="entry name" value="SSD"/>
</dbReference>
<reference evidence="9 10" key="1">
    <citation type="journal article" date="2018" name="J. Microbiol.">
        <title>Bacillus spongiae sp. nov., isolated from sponge of Jeju Island.</title>
        <authorList>
            <person name="Lee G.E."/>
            <person name="Im W.T."/>
            <person name="Park J.S."/>
        </authorList>
    </citation>
    <scope>NUCLEOTIDE SEQUENCE [LARGE SCALE GENOMIC DNA]</scope>
    <source>
        <strain evidence="9 10">135PIL107-10</strain>
    </source>
</reference>
<keyword evidence="6 7" id="KW-0472">Membrane</keyword>
<evidence type="ECO:0000256" key="5">
    <source>
        <dbReference type="ARBA" id="ARBA00022989"/>
    </source>
</evidence>
<dbReference type="Gene3D" id="1.20.1640.10">
    <property type="entry name" value="Multidrug efflux transporter AcrB transmembrane domain"/>
    <property type="match status" value="2"/>
</dbReference>
<feature type="transmembrane region" description="Helical" evidence="7">
    <location>
        <begin position="993"/>
        <end position="1021"/>
    </location>
</feature>
<protein>
    <submittedName>
        <fullName evidence="9">MMPL family transporter</fullName>
    </submittedName>
</protein>
<comment type="similarity">
    <text evidence="2">Belongs to the resistance-nodulation-cell division (RND) (TC 2.A.6) family. MmpL subfamily.</text>
</comment>
<feature type="transmembrane region" description="Helical" evidence="7">
    <location>
        <begin position="867"/>
        <end position="885"/>
    </location>
</feature>
<evidence type="ECO:0000256" key="4">
    <source>
        <dbReference type="ARBA" id="ARBA00022692"/>
    </source>
</evidence>
<dbReference type="Pfam" id="PF03176">
    <property type="entry name" value="MMPL"/>
    <property type="match status" value="2"/>
</dbReference>
<proteinExistence type="inferred from homology"/>
<dbReference type="InterPro" id="IPR004869">
    <property type="entry name" value="MMPL_dom"/>
</dbReference>
<evidence type="ECO:0000256" key="3">
    <source>
        <dbReference type="ARBA" id="ARBA00022475"/>
    </source>
</evidence>
<evidence type="ECO:0000259" key="8">
    <source>
        <dbReference type="PROSITE" id="PS50156"/>
    </source>
</evidence>